<proteinExistence type="predicted"/>
<evidence type="ECO:0000256" key="1">
    <source>
        <dbReference type="SAM" id="MobiDB-lite"/>
    </source>
</evidence>
<protein>
    <recommendedName>
        <fullName evidence="4">DUF937 domain-containing protein</fullName>
    </recommendedName>
</protein>
<dbReference type="RefSeq" id="WP_238275126.1">
    <property type="nucleotide sequence ID" value="NZ_BPQR01000029.1"/>
</dbReference>
<accession>A0ABQ4SVA0</accession>
<evidence type="ECO:0000313" key="3">
    <source>
        <dbReference type="Proteomes" id="UP001055102"/>
    </source>
</evidence>
<feature type="compositionally biased region" description="Basic and acidic residues" evidence="1">
    <location>
        <begin position="216"/>
        <end position="234"/>
    </location>
</feature>
<reference evidence="2" key="2">
    <citation type="submission" date="2021-08" db="EMBL/GenBank/DDBJ databases">
        <authorList>
            <person name="Tani A."/>
            <person name="Ola A."/>
            <person name="Ogura Y."/>
            <person name="Katsura K."/>
            <person name="Hayashi T."/>
        </authorList>
    </citation>
    <scope>NUCLEOTIDE SEQUENCE</scope>
    <source>
        <strain evidence="2">LMG 23639</strain>
    </source>
</reference>
<dbReference type="Proteomes" id="UP001055102">
    <property type="component" value="Unassembled WGS sequence"/>
</dbReference>
<feature type="compositionally biased region" description="Basic residues" evidence="1">
    <location>
        <begin position="241"/>
        <end position="250"/>
    </location>
</feature>
<dbReference type="Pfam" id="PF06078">
    <property type="entry name" value="DUF937"/>
    <property type="match status" value="1"/>
</dbReference>
<evidence type="ECO:0000313" key="2">
    <source>
        <dbReference type="EMBL" id="GJE06430.1"/>
    </source>
</evidence>
<dbReference type="InterPro" id="IPR009282">
    <property type="entry name" value="DUF937"/>
</dbReference>
<evidence type="ECO:0008006" key="4">
    <source>
        <dbReference type="Google" id="ProtNLM"/>
    </source>
</evidence>
<reference evidence="2" key="1">
    <citation type="journal article" date="2021" name="Front. Microbiol.">
        <title>Comprehensive Comparative Genomics and Phenotyping of Methylobacterium Species.</title>
        <authorList>
            <person name="Alessa O."/>
            <person name="Ogura Y."/>
            <person name="Fujitani Y."/>
            <person name="Takami H."/>
            <person name="Hayashi T."/>
            <person name="Sahin N."/>
            <person name="Tani A."/>
        </authorList>
    </citation>
    <scope>NUCLEOTIDE SEQUENCE</scope>
    <source>
        <strain evidence="2">LMG 23639</strain>
    </source>
</reference>
<comment type="caution">
    <text evidence="2">The sequence shown here is derived from an EMBL/GenBank/DDBJ whole genome shotgun (WGS) entry which is preliminary data.</text>
</comment>
<organism evidence="2 3">
    <name type="scientific">Methylobacterium jeotgali</name>
    <dbReference type="NCBI Taxonomy" id="381630"/>
    <lineage>
        <taxon>Bacteria</taxon>
        <taxon>Pseudomonadati</taxon>
        <taxon>Pseudomonadota</taxon>
        <taxon>Alphaproteobacteria</taxon>
        <taxon>Hyphomicrobiales</taxon>
        <taxon>Methylobacteriaceae</taxon>
        <taxon>Methylobacterium</taxon>
    </lineage>
</organism>
<dbReference type="EMBL" id="BPQR01000029">
    <property type="protein sequence ID" value="GJE06430.1"/>
    <property type="molecule type" value="Genomic_DNA"/>
</dbReference>
<sequence length="250" mass="25832">MFNPFEMLLAQGAGAQAAQGLGQPFGLSPEQTRRAVEALLPAFALGLQRNPGGDPAALMRLFSSPVMNQAVLQQAAAASGVGTQALRQMLPAMAGMVVASLVHVMLNPPPAAAPARPEPEPPDAFAAGSAAWAEMMKAFLPPPSPPAAAPAPPPRPVESPAPRPVETAPSPGLDVFQQMLRTGTEVQEENVRAMKGIFDAFWMDGTAAPASAPKPDPGRKPRPAKEASVKETPAKDGSPARPRKGIAPKG</sequence>
<name>A0ABQ4SVA0_9HYPH</name>
<gene>
    <name evidence="2" type="ORF">AOPFMNJM_1749</name>
</gene>
<feature type="region of interest" description="Disordered" evidence="1">
    <location>
        <begin position="206"/>
        <end position="250"/>
    </location>
</feature>
<feature type="compositionally biased region" description="Pro residues" evidence="1">
    <location>
        <begin position="143"/>
        <end position="163"/>
    </location>
</feature>
<feature type="region of interest" description="Disordered" evidence="1">
    <location>
        <begin position="143"/>
        <end position="171"/>
    </location>
</feature>
<keyword evidence="3" id="KW-1185">Reference proteome</keyword>